<keyword evidence="6" id="KW-1133">Transmembrane helix</keyword>
<organism evidence="16">
    <name type="scientific">Xenopus tropicalis</name>
    <name type="common">Western clawed frog</name>
    <name type="synonym">Silurana tropicalis</name>
    <dbReference type="NCBI Taxonomy" id="8364"/>
    <lineage>
        <taxon>Eukaryota</taxon>
        <taxon>Metazoa</taxon>
        <taxon>Chordata</taxon>
        <taxon>Craniata</taxon>
        <taxon>Vertebrata</taxon>
        <taxon>Euteleostomi</taxon>
        <taxon>Amphibia</taxon>
        <taxon>Batrachia</taxon>
        <taxon>Anura</taxon>
        <taxon>Pipoidea</taxon>
        <taxon>Pipidae</taxon>
        <taxon>Xenopodinae</taxon>
        <taxon>Xenopus</taxon>
        <taxon>Silurana</taxon>
    </lineage>
</organism>
<dbReference type="OrthoDB" id="674948at2759"/>
<evidence type="ECO:0000313" key="16">
    <source>
        <dbReference type="Ensembl" id="ENSXETP00000117285"/>
    </source>
</evidence>
<keyword evidence="4" id="KW-0256">Endoplasmic reticulum</keyword>
<evidence type="ECO:0000256" key="4">
    <source>
        <dbReference type="ARBA" id="ARBA00022824"/>
    </source>
</evidence>
<evidence type="ECO:0000256" key="10">
    <source>
        <dbReference type="ARBA" id="ARBA00023159"/>
    </source>
</evidence>
<feature type="domain" description="BZIP" evidence="15">
    <location>
        <begin position="209"/>
        <end position="272"/>
    </location>
</feature>
<dbReference type="PROSITE" id="PS00036">
    <property type="entry name" value="BZIP_BASIC"/>
    <property type="match status" value="1"/>
</dbReference>
<evidence type="ECO:0000256" key="9">
    <source>
        <dbReference type="ARBA" id="ARBA00023136"/>
    </source>
</evidence>
<evidence type="ECO:0000256" key="3">
    <source>
        <dbReference type="ARBA" id="ARBA00022692"/>
    </source>
</evidence>
<evidence type="ECO:0000256" key="5">
    <source>
        <dbReference type="ARBA" id="ARBA00022968"/>
    </source>
</evidence>
<dbReference type="InterPro" id="IPR004827">
    <property type="entry name" value="bZIP"/>
</dbReference>
<dbReference type="AGR" id="Xenbase:XB-GENE-29086999"/>
<dbReference type="InterPro" id="IPR051381">
    <property type="entry name" value="CREB_ATF_subfamily"/>
</dbReference>
<evidence type="ECO:0000313" key="18">
    <source>
        <dbReference type="RefSeq" id="XP_004919633.2"/>
    </source>
</evidence>
<gene>
    <name evidence="16 18 19" type="primary">LOC101733496</name>
</gene>
<evidence type="ECO:0000256" key="13">
    <source>
        <dbReference type="ARBA" id="ARBA00023242"/>
    </source>
</evidence>
<dbReference type="Ensembl" id="ENSXETT00000114849">
    <property type="protein sequence ID" value="ENSXETP00000117285"/>
    <property type="gene ID" value="ENSXETG00000048396"/>
</dbReference>
<dbReference type="Pfam" id="PF00170">
    <property type="entry name" value="bZIP_1"/>
    <property type="match status" value="1"/>
</dbReference>
<dbReference type="Xenbase" id="XB-GENE-29086999">
    <property type="gene designation" value="LOC101733496"/>
</dbReference>
<dbReference type="RefSeq" id="XP_004919633.2">
    <property type="nucleotide sequence ID" value="XM_004919576.3"/>
</dbReference>
<dbReference type="GO" id="GO:0006357">
    <property type="term" value="P:regulation of transcription by RNA polymerase II"/>
    <property type="evidence" value="ECO:0000318"/>
    <property type="project" value="GO_Central"/>
</dbReference>
<dbReference type="CDD" id="cd14689">
    <property type="entry name" value="bZIP_CREB3"/>
    <property type="match status" value="1"/>
</dbReference>
<reference evidence="18" key="3">
    <citation type="submission" date="2025-04" db="UniProtKB">
        <authorList>
            <consortium name="RefSeq"/>
        </authorList>
    </citation>
    <scope>IDENTIFICATION</scope>
    <source>
        <strain evidence="18">Nigerian</strain>
        <tissue evidence="18">Liver and blood</tissue>
    </source>
</reference>
<keyword evidence="14" id="KW-0175">Coiled coil</keyword>
<dbReference type="PANTHER" id="PTHR45996:SF1">
    <property type="entry name" value="CYCLIC AMP-RESPONSIVE ELEMENT-BINDING PROTEIN 3-LIKE PROTEIN 3"/>
    <property type="match status" value="1"/>
</dbReference>
<dbReference type="GeneTree" id="ENSGT00940000159261"/>
<dbReference type="SUPFAM" id="SSF57959">
    <property type="entry name" value="Leucine zipper domain"/>
    <property type="match status" value="1"/>
</dbReference>
<dbReference type="GeneID" id="101733496"/>
<accession>A0A803KAC2</accession>
<keyword evidence="17" id="KW-1185">Reference proteome</keyword>
<evidence type="ECO:0000256" key="7">
    <source>
        <dbReference type="ARBA" id="ARBA00023015"/>
    </source>
</evidence>
<evidence type="ECO:0000256" key="1">
    <source>
        <dbReference type="ARBA" id="ARBA00004648"/>
    </source>
</evidence>
<reference evidence="16" key="2">
    <citation type="submission" date="2021-03" db="UniProtKB">
        <authorList>
            <consortium name="Ensembl"/>
        </authorList>
    </citation>
    <scope>IDENTIFICATION</scope>
</reference>
<dbReference type="KEGG" id="xtr:101733496"/>
<dbReference type="PROSITE" id="PS50217">
    <property type="entry name" value="BZIP"/>
    <property type="match status" value="1"/>
</dbReference>
<dbReference type="PANTHER" id="PTHR45996">
    <property type="entry name" value="AGAP001464-PB"/>
    <property type="match status" value="1"/>
</dbReference>
<dbReference type="GO" id="GO:0000981">
    <property type="term" value="F:DNA-binding transcription factor activity, RNA polymerase II-specific"/>
    <property type="evidence" value="ECO:0000318"/>
    <property type="project" value="GO_Central"/>
</dbReference>
<dbReference type="GO" id="GO:0005789">
    <property type="term" value="C:endoplasmic reticulum membrane"/>
    <property type="evidence" value="ECO:0007669"/>
    <property type="project" value="UniProtKB-SubCell"/>
</dbReference>
<reference evidence="16" key="1">
    <citation type="journal article" date="2010" name="Science">
        <title>The genome of the Western clawed frog Xenopus tropicalis.</title>
        <authorList>
            <person name="Hellsten U."/>
            <person name="Harland R.M."/>
            <person name="Gilchrist M.J."/>
            <person name="Hendrix D."/>
            <person name="Jurka J."/>
            <person name="Kapitonov V."/>
            <person name="Ovcharenko I."/>
            <person name="Putnam N.H."/>
            <person name="Shu S."/>
            <person name="Taher L."/>
            <person name="Blitz I.L."/>
            <person name="Blumberg B."/>
            <person name="Dichmann D.S."/>
            <person name="Dubchak I."/>
            <person name="Amaya E."/>
            <person name="Detter J.C."/>
            <person name="Fletcher R."/>
            <person name="Gerhard D.S."/>
            <person name="Goodstein D."/>
            <person name="Graves T."/>
            <person name="Grigoriev I.V."/>
            <person name="Grimwood J."/>
            <person name="Kawashima T."/>
            <person name="Lindquist E."/>
            <person name="Lucas S.M."/>
            <person name="Mead P.E."/>
            <person name="Mitros T."/>
            <person name="Ogino H."/>
            <person name="Ohta Y."/>
            <person name="Poliakov A.V."/>
            <person name="Pollet N."/>
            <person name="Robert J."/>
            <person name="Salamov A."/>
            <person name="Sater A.K."/>
            <person name="Schmutz J."/>
            <person name="Terry A."/>
            <person name="Vize P.D."/>
            <person name="Warren W.C."/>
            <person name="Wells D."/>
            <person name="Wills A."/>
            <person name="Wilson R.K."/>
            <person name="Zimmerman L.B."/>
            <person name="Zorn A.M."/>
            <person name="Grainger R."/>
            <person name="Grammer T."/>
            <person name="Khokha M.K."/>
            <person name="Richardson P.M."/>
            <person name="Rokhsar D.S."/>
        </authorList>
    </citation>
    <scope>NUCLEOTIDE SEQUENCE [LARGE SCALE GENOMIC DNA]</scope>
    <source>
        <strain evidence="16">Nigerian</strain>
    </source>
</reference>
<evidence type="ECO:0000256" key="11">
    <source>
        <dbReference type="ARBA" id="ARBA00023163"/>
    </source>
</evidence>
<name>A0A803KAC2_XENTR</name>
<keyword evidence="7" id="KW-0805">Transcription regulation</keyword>
<dbReference type="Reactome" id="R-XTR-8874211">
    <property type="pathway name" value="CREB3 factors activate genes"/>
</dbReference>
<keyword evidence="5" id="KW-0735">Signal-anchor</keyword>
<evidence type="ECO:0000256" key="14">
    <source>
        <dbReference type="SAM" id="Coils"/>
    </source>
</evidence>
<evidence type="ECO:0000256" key="12">
    <source>
        <dbReference type="ARBA" id="ARBA00023180"/>
    </source>
</evidence>
<keyword evidence="8" id="KW-0238">DNA-binding</keyword>
<evidence type="ECO:0000313" key="17">
    <source>
        <dbReference type="Proteomes" id="UP000008143"/>
    </source>
</evidence>
<comment type="similarity">
    <text evidence="2">Belongs to the bZIP family. ATF subfamily.</text>
</comment>
<feature type="coiled-coil region" evidence="14">
    <location>
        <begin position="220"/>
        <end position="275"/>
    </location>
</feature>
<proteinExistence type="inferred from homology"/>
<keyword evidence="13" id="KW-0539">Nucleus</keyword>
<dbReference type="Gene3D" id="1.20.5.170">
    <property type="match status" value="1"/>
</dbReference>
<dbReference type="InterPro" id="IPR046347">
    <property type="entry name" value="bZIP_sf"/>
</dbReference>
<dbReference type="FunFam" id="1.20.5.170:FF:000042">
    <property type="entry name" value="Cyclic AMP-responsive element-binding protein 3-like protein 3"/>
    <property type="match status" value="1"/>
</dbReference>
<evidence type="ECO:0000256" key="2">
    <source>
        <dbReference type="ARBA" id="ARBA00009050"/>
    </source>
</evidence>
<dbReference type="Proteomes" id="UP000008143">
    <property type="component" value="Chromosome 1"/>
</dbReference>
<keyword evidence="9" id="KW-0472">Membrane</keyword>
<evidence type="ECO:0000313" key="19">
    <source>
        <dbReference type="Xenbase" id="XB-GENE-29086999"/>
    </source>
</evidence>
<dbReference type="GO" id="GO:0000978">
    <property type="term" value="F:RNA polymerase II cis-regulatory region sequence-specific DNA binding"/>
    <property type="evidence" value="ECO:0000318"/>
    <property type="project" value="GO_Central"/>
</dbReference>
<evidence type="ECO:0000259" key="15">
    <source>
        <dbReference type="PROSITE" id="PS50217"/>
    </source>
</evidence>
<dbReference type="AlphaFoldDB" id="A0A803KAC2"/>
<sequence>MDIEKSQDAFQTNTVQNLEILDFLIDCQSGILCCEDVFAQSVYVNSDTYVLAQDGEAFLSSSRMPADLPSDFKVWSSLGSDKAISEDVPADWNCNFPKCYTSEDMPALGKLHTNSDFSISLDIFSGKGFYEDNKELNIPIADSGCHLTVKDLLLSSSCEMQRHPAPLLQGCAPVACRELILTEEERKLLDKEGTTLPSQLPLTKYEERVLKKIRRKIRNKQSAQESRKKKKEYMDELETRMSTCTAQNQELQHKVLQLEKENVSLLEQLRKLQILVCQSTGNVAQTGTCMAVLLLAFSLIIFPSFNPCTKKTQKSNDFTPVRVFSRSLHDSLSSRVNYFPADTEGTTGWVQNEHQGPATQLRILGKYLTASQSNYTKPLSVEKSLDIINHTLRLKGGVIGIKLQQRFFVDDKKSQSGTLRDQVIGNVTWKQEGEL</sequence>
<protein>
    <submittedName>
        <fullName evidence="16 18">Cyclic AMP-responsive element-binding protein 3-like protein 3</fullName>
    </submittedName>
</protein>
<evidence type="ECO:0000256" key="8">
    <source>
        <dbReference type="ARBA" id="ARBA00023125"/>
    </source>
</evidence>
<keyword evidence="12" id="KW-0325">Glycoprotein</keyword>
<dbReference type="SMART" id="SM00338">
    <property type="entry name" value="BRLZ"/>
    <property type="match status" value="1"/>
</dbReference>
<keyword evidence="10" id="KW-0010">Activator</keyword>
<keyword evidence="3" id="KW-0812">Transmembrane</keyword>
<comment type="subcellular location">
    <subcellularLocation>
        <location evidence="1">Endoplasmic reticulum membrane</location>
        <topology evidence="1">Single-pass type II membrane protein</topology>
    </subcellularLocation>
</comment>
<keyword evidence="11" id="KW-0804">Transcription</keyword>
<dbReference type="GO" id="GO:0005634">
    <property type="term" value="C:nucleus"/>
    <property type="evidence" value="ECO:0000318"/>
    <property type="project" value="GO_Central"/>
</dbReference>
<evidence type="ECO:0000256" key="6">
    <source>
        <dbReference type="ARBA" id="ARBA00022989"/>
    </source>
</evidence>